<dbReference type="EMBL" id="JAGPYQ010000001">
    <property type="protein sequence ID" value="MBQ0846684.1"/>
    <property type="molecule type" value="Genomic_DNA"/>
</dbReference>
<dbReference type="GO" id="GO:0030288">
    <property type="term" value="C:outer membrane-bounded periplasmic space"/>
    <property type="evidence" value="ECO:0007669"/>
    <property type="project" value="TreeGrafter"/>
</dbReference>
<comment type="similarity">
    <text evidence="2">Belongs to the bacterial solute-binding protein 8 family.</text>
</comment>
<accession>A0A940XWX9</accession>
<dbReference type="InterPro" id="IPR051313">
    <property type="entry name" value="Bact_iron-sidero_bind"/>
</dbReference>
<organism evidence="6 7">
    <name type="scientific">Streptomyces liliiviolaceus</name>
    <dbReference type="NCBI Taxonomy" id="2823109"/>
    <lineage>
        <taxon>Bacteria</taxon>
        <taxon>Bacillati</taxon>
        <taxon>Actinomycetota</taxon>
        <taxon>Actinomycetes</taxon>
        <taxon>Kitasatosporales</taxon>
        <taxon>Streptomycetaceae</taxon>
        <taxon>Streptomyces</taxon>
    </lineage>
</organism>
<dbReference type="Gene3D" id="3.40.50.1980">
    <property type="entry name" value="Nitrogenase molybdenum iron protein domain"/>
    <property type="match status" value="2"/>
</dbReference>
<feature type="domain" description="Fe/B12 periplasmic-binding" evidence="5">
    <location>
        <begin position="56"/>
        <end position="252"/>
    </location>
</feature>
<evidence type="ECO:0000256" key="2">
    <source>
        <dbReference type="ARBA" id="ARBA00008814"/>
    </source>
</evidence>
<protein>
    <submittedName>
        <fullName evidence="6">ABC transporter substrate-binding protein</fullName>
    </submittedName>
</protein>
<dbReference type="PANTHER" id="PTHR30532:SF24">
    <property type="entry name" value="FERRIC ENTEROBACTIN-BINDING PERIPLASMIC PROTEIN FEPB"/>
    <property type="match status" value="1"/>
</dbReference>
<dbReference type="Pfam" id="PF01497">
    <property type="entry name" value="Peripla_BP_2"/>
    <property type="match status" value="1"/>
</dbReference>
<evidence type="ECO:0000256" key="4">
    <source>
        <dbReference type="ARBA" id="ARBA00022729"/>
    </source>
</evidence>
<keyword evidence="7" id="KW-1185">Reference proteome</keyword>
<dbReference type="SUPFAM" id="SSF53807">
    <property type="entry name" value="Helical backbone' metal receptor"/>
    <property type="match status" value="1"/>
</dbReference>
<comment type="subcellular location">
    <subcellularLocation>
        <location evidence="1">Cell envelope</location>
    </subcellularLocation>
</comment>
<evidence type="ECO:0000259" key="5">
    <source>
        <dbReference type="Pfam" id="PF01497"/>
    </source>
</evidence>
<dbReference type="InterPro" id="IPR002491">
    <property type="entry name" value="ABC_transptr_periplasmic_BD"/>
</dbReference>
<evidence type="ECO:0000256" key="3">
    <source>
        <dbReference type="ARBA" id="ARBA00022448"/>
    </source>
</evidence>
<proteinExistence type="inferred from homology"/>
<keyword evidence="4" id="KW-0732">Signal</keyword>
<name>A0A940XWX9_9ACTN</name>
<evidence type="ECO:0000313" key="6">
    <source>
        <dbReference type="EMBL" id="MBQ0846684.1"/>
    </source>
</evidence>
<evidence type="ECO:0000313" key="7">
    <source>
        <dbReference type="Proteomes" id="UP000677413"/>
    </source>
</evidence>
<keyword evidence="3" id="KW-0813">Transport</keyword>
<evidence type="ECO:0000256" key="1">
    <source>
        <dbReference type="ARBA" id="ARBA00004196"/>
    </source>
</evidence>
<dbReference type="RefSeq" id="WP_210880508.1">
    <property type="nucleotide sequence ID" value="NZ_JAGPYQ010000001.1"/>
</dbReference>
<comment type="caution">
    <text evidence="6">The sequence shown here is derived from an EMBL/GenBank/DDBJ whole genome shotgun (WGS) entry which is preliminary data.</text>
</comment>
<gene>
    <name evidence="6" type="ORF">J8N05_00425</name>
</gene>
<reference evidence="6 7" key="1">
    <citation type="submission" date="2021-04" db="EMBL/GenBank/DDBJ databases">
        <authorList>
            <person name="Tang X."/>
            <person name="Zhou X."/>
            <person name="Chen X."/>
            <person name="Cernava T."/>
            <person name="Zhang C."/>
        </authorList>
    </citation>
    <scope>NUCLEOTIDE SEQUENCE [LARGE SCALE GENOMIC DNA]</scope>
    <source>
        <strain evidence="6 7">BH-SS-21</strain>
    </source>
</reference>
<dbReference type="AlphaFoldDB" id="A0A940XWX9"/>
<dbReference type="Proteomes" id="UP000677413">
    <property type="component" value="Unassembled WGS sequence"/>
</dbReference>
<sequence>MGWEFTDDRGITVRLTGRPERVAAYVRAGAGLWDLGVRPVAVYGSGHDGDEPDRAKSGSLADVPYLGAGRTLDHATLGSVRPDLVVDVTYDGKKPYAVTEPAAARADAPVLALAVGADTSLPRILARFTELAEALGGEPAGQDDELAAAEDLVRSAVRPKAAVPLKVLALSAAGPGQVHLARPGAWPELRHLAELGVELIEPGEGGANWATTTWERAVELAPDLVLADVRGNAAPAAELESVPAWRALTAAATVTPWNPELPCSARAYAAFIGSVARVLGELAVKKP</sequence>
<dbReference type="PANTHER" id="PTHR30532">
    <property type="entry name" value="IRON III DICITRATE-BINDING PERIPLASMIC PROTEIN"/>
    <property type="match status" value="1"/>
</dbReference>